<dbReference type="Gene3D" id="3.40.50.720">
    <property type="entry name" value="NAD(P)-binding Rossmann-like Domain"/>
    <property type="match status" value="1"/>
</dbReference>
<evidence type="ECO:0000313" key="2">
    <source>
        <dbReference type="EMBL" id="KAK5044427.1"/>
    </source>
</evidence>
<comment type="caution">
    <text evidence="2">The sequence shown here is derived from an EMBL/GenBank/DDBJ whole genome shotgun (WGS) entry which is preliminary data.</text>
</comment>
<organism evidence="2 3">
    <name type="scientific">Exophiala bonariae</name>
    <dbReference type="NCBI Taxonomy" id="1690606"/>
    <lineage>
        <taxon>Eukaryota</taxon>
        <taxon>Fungi</taxon>
        <taxon>Dikarya</taxon>
        <taxon>Ascomycota</taxon>
        <taxon>Pezizomycotina</taxon>
        <taxon>Eurotiomycetes</taxon>
        <taxon>Chaetothyriomycetidae</taxon>
        <taxon>Chaetothyriales</taxon>
        <taxon>Herpotrichiellaceae</taxon>
        <taxon>Exophiala</taxon>
    </lineage>
</organism>
<dbReference type="Proteomes" id="UP001358417">
    <property type="component" value="Unassembled WGS sequence"/>
</dbReference>
<dbReference type="GO" id="GO:0016491">
    <property type="term" value="F:oxidoreductase activity"/>
    <property type="evidence" value="ECO:0007669"/>
    <property type="project" value="UniProtKB-KW"/>
</dbReference>
<dbReference type="SUPFAM" id="SSF51735">
    <property type="entry name" value="NAD(P)-binding Rossmann-fold domains"/>
    <property type="match status" value="1"/>
</dbReference>
<sequence length="325" mass="35598">MGVFYNHFHSQLFVQPAYPTRSFAGETVIITGSNVGLGKEAARHIARLGASKLILAVRNVSAGEEAKKDIENTTQCGRSVIEVWQLDLASYESVKAFASRASSLQRIDVLLENAGIATAQWSMAEGHERTLTVNVISTFLLALLLLPKLKSTAKQFNTEPRLTVVSSEVHGWIKFPEWNDPNVFETLDNKEKAKASFGSRYPLSKLLEVLVVREIAPKLDGSGVILNYLNPGLCRTELGREGNFALKILYAIRFARTTEVGGRTLVASAAAGRESHGKWMTDGKVNDNMLAPFPRSNDGKKASEKIWSELAAIVENIQPGVTSNL</sequence>
<keyword evidence="1" id="KW-0560">Oxidoreductase</keyword>
<proteinExistence type="predicted"/>
<protein>
    <submittedName>
        <fullName evidence="2">Uncharacterized protein</fullName>
    </submittedName>
</protein>
<dbReference type="Pfam" id="PF00106">
    <property type="entry name" value="adh_short"/>
    <property type="match status" value="1"/>
</dbReference>
<gene>
    <name evidence="2" type="ORF">LTR84_011241</name>
</gene>
<dbReference type="PRINTS" id="PR00081">
    <property type="entry name" value="GDHRDH"/>
</dbReference>
<evidence type="ECO:0000256" key="1">
    <source>
        <dbReference type="ARBA" id="ARBA00023002"/>
    </source>
</evidence>
<dbReference type="InterPro" id="IPR036291">
    <property type="entry name" value="NAD(P)-bd_dom_sf"/>
</dbReference>
<keyword evidence="3" id="KW-1185">Reference proteome</keyword>
<dbReference type="AlphaFoldDB" id="A0AAV9MS54"/>
<dbReference type="GeneID" id="89979395"/>
<name>A0AAV9MS54_9EURO</name>
<evidence type="ECO:0000313" key="3">
    <source>
        <dbReference type="Proteomes" id="UP001358417"/>
    </source>
</evidence>
<dbReference type="PANTHER" id="PTHR43157">
    <property type="entry name" value="PHOSPHATIDYLINOSITOL-GLYCAN BIOSYNTHESIS CLASS F PROTEIN-RELATED"/>
    <property type="match status" value="1"/>
</dbReference>
<dbReference type="RefSeq" id="XP_064700090.1">
    <property type="nucleotide sequence ID" value="XM_064854774.1"/>
</dbReference>
<dbReference type="InterPro" id="IPR002347">
    <property type="entry name" value="SDR_fam"/>
</dbReference>
<dbReference type="EMBL" id="JAVRRD010000050">
    <property type="protein sequence ID" value="KAK5044427.1"/>
    <property type="molecule type" value="Genomic_DNA"/>
</dbReference>
<accession>A0AAV9MS54</accession>
<reference evidence="2 3" key="1">
    <citation type="submission" date="2023-08" db="EMBL/GenBank/DDBJ databases">
        <title>Black Yeasts Isolated from many extreme environments.</title>
        <authorList>
            <person name="Coleine C."/>
            <person name="Stajich J.E."/>
            <person name="Selbmann L."/>
        </authorList>
    </citation>
    <scope>NUCLEOTIDE SEQUENCE [LARGE SCALE GENOMIC DNA]</scope>
    <source>
        <strain evidence="2 3">CCFEE 5792</strain>
    </source>
</reference>
<dbReference type="PANTHER" id="PTHR43157:SF67">
    <property type="entry name" value="DEHYDROGENASE_REDUCTASE FAMILY PROTEIN, PUTATIVE (AFU_ORTHOLOGUE AFUA_3G02580)-RELATED"/>
    <property type="match status" value="1"/>
</dbReference>